<keyword evidence="6" id="KW-0676">Redox-active center</keyword>
<comment type="similarity">
    <text evidence="1 7">Belongs to the glutaredoxin family. Monothiol subfamily.</text>
</comment>
<dbReference type="Gene3D" id="3.40.30.10">
    <property type="entry name" value="Glutaredoxin"/>
    <property type="match status" value="1"/>
</dbReference>
<proteinExistence type="inferred from homology"/>
<dbReference type="GO" id="GO:0015036">
    <property type="term" value="F:disulfide oxidoreductase activity"/>
    <property type="evidence" value="ECO:0007669"/>
    <property type="project" value="InterPro"/>
</dbReference>
<gene>
    <name evidence="10" type="ORF">Fsol_00091</name>
</gene>
<keyword evidence="3 8" id="KW-0479">Metal-binding</keyword>
<keyword evidence="4 8" id="KW-0408">Iron</keyword>
<dbReference type="KEGG" id="fso:Fsol_00091"/>
<accession>A0A2U8BRD7</accession>
<dbReference type="NCBIfam" id="TIGR00365">
    <property type="entry name" value="Grx4 family monothiol glutaredoxin"/>
    <property type="match status" value="1"/>
</dbReference>
<dbReference type="RefSeq" id="WP_108672950.1">
    <property type="nucleotide sequence ID" value="NZ_CP025989.1"/>
</dbReference>
<evidence type="ECO:0000313" key="10">
    <source>
        <dbReference type="EMBL" id="AWD32902.1"/>
    </source>
</evidence>
<keyword evidence="2 8" id="KW-0001">2Fe-2S</keyword>
<evidence type="ECO:0000256" key="8">
    <source>
        <dbReference type="PIRSR" id="PIRSR005894-2"/>
    </source>
</evidence>
<dbReference type="SUPFAM" id="SSF52833">
    <property type="entry name" value="Thioredoxin-like"/>
    <property type="match status" value="1"/>
</dbReference>
<dbReference type="InterPro" id="IPR036249">
    <property type="entry name" value="Thioredoxin-like_sf"/>
</dbReference>
<evidence type="ECO:0000256" key="1">
    <source>
        <dbReference type="ARBA" id="ARBA00009630"/>
    </source>
</evidence>
<protein>
    <recommendedName>
        <fullName evidence="7">Glutaredoxin</fullName>
    </recommendedName>
</protein>
<evidence type="ECO:0000256" key="7">
    <source>
        <dbReference type="PIRNR" id="PIRNR005894"/>
    </source>
</evidence>
<dbReference type="CDD" id="cd03028">
    <property type="entry name" value="GRX_PICOT_like"/>
    <property type="match status" value="1"/>
</dbReference>
<keyword evidence="5 8" id="KW-0411">Iron-sulfur</keyword>
<dbReference type="EMBL" id="CP025989">
    <property type="protein sequence ID" value="AWD32902.1"/>
    <property type="molecule type" value="Genomic_DNA"/>
</dbReference>
<feature type="domain" description="Glutaredoxin" evidence="9">
    <location>
        <begin position="17"/>
        <end position="81"/>
    </location>
</feature>
<dbReference type="PANTHER" id="PTHR10293">
    <property type="entry name" value="GLUTAREDOXIN FAMILY MEMBER"/>
    <property type="match status" value="1"/>
</dbReference>
<name>A0A2U8BRD7_9RICK</name>
<organism evidence="10 11">
    <name type="scientific">Candidatus Fokinia solitaria</name>
    <dbReference type="NCBI Taxonomy" id="1802984"/>
    <lineage>
        <taxon>Bacteria</taxon>
        <taxon>Pseudomonadati</taxon>
        <taxon>Pseudomonadota</taxon>
        <taxon>Alphaproteobacteria</taxon>
        <taxon>Rickettsiales</taxon>
        <taxon>Candidatus Midichloriaceae</taxon>
        <taxon>Candidatus Fokinia</taxon>
    </lineage>
</organism>
<dbReference type="PIRSF" id="PIRSF005894">
    <property type="entry name" value="Monothiol_GRX"/>
    <property type="match status" value="1"/>
</dbReference>
<evidence type="ECO:0000313" key="11">
    <source>
        <dbReference type="Proteomes" id="UP000244519"/>
    </source>
</evidence>
<sequence>MSDIQKKIEDIINANDIVLFMKGTASIPMCGFSSTAVAILNRFNLHFLTIDVLSDNDIRSGIKIYSEWPTIPQLYVKQQFIGGSDIMKIMYENGEFESLLRKHMLYDE</sequence>
<dbReference type="Proteomes" id="UP000244519">
    <property type="component" value="Chromosome"/>
</dbReference>
<dbReference type="InterPro" id="IPR014434">
    <property type="entry name" value="Monothiol_GRX"/>
</dbReference>
<dbReference type="InterPro" id="IPR004480">
    <property type="entry name" value="Monothiol_GRX-rel"/>
</dbReference>
<evidence type="ECO:0000256" key="5">
    <source>
        <dbReference type="ARBA" id="ARBA00023014"/>
    </source>
</evidence>
<dbReference type="InterPro" id="IPR002109">
    <property type="entry name" value="Glutaredoxin"/>
</dbReference>
<dbReference type="GO" id="GO:0051537">
    <property type="term" value="F:2 iron, 2 sulfur cluster binding"/>
    <property type="evidence" value="ECO:0007669"/>
    <property type="project" value="UniProtKB-KW"/>
</dbReference>
<reference evidence="10 11" key="1">
    <citation type="journal article" date="2018" name="Genome Biol. Evol.">
        <title>The Genome Sequence of "Candidatus Fokinia solitaria": Insights on Reductive Evolution in Rickettsiales.</title>
        <authorList>
            <person name="Floriano A.M."/>
            <person name="Castelli M."/>
            <person name="Krenek S."/>
            <person name="Berendonk T.U."/>
            <person name="Bazzocchi C."/>
            <person name="Petroni G."/>
            <person name="Sassera D."/>
        </authorList>
    </citation>
    <scope>NUCLEOTIDE SEQUENCE [LARGE SCALE GENOMIC DNA]</scope>
    <source>
        <strain evidence="10">Rio ETE_ALG 3VII</strain>
    </source>
</reference>
<evidence type="ECO:0000259" key="9">
    <source>
        <dbReference type="Pfam" id="PF00462"/>
    </source>
</evidence>
<keyword evidence="11" id="KW-1185">Reference proteome</keyword>
<dbReference type="Pfam" id="PF00462">
    <property type="entry name" value="Glutaredoxin"/>
    <property type="match status" value="1"/>
</dbReference>
<evidence type="ECO:0000256" key="6">
    <source>
        <dbReference type="ARBA" id="ARBA00023284"/>
    </source>
</evidence>
<dbReference type="PANTHER" id="PTHR10293:SF72">
    <property type="entry name" value="MONOTHIOL GLUTAREDOXIN-S14, CHLOROPLASTIC"/>
    <property type="match status" value="1"/>
</dbReference>
<dbReference type="OrthoDB" id="9804115at2"/>
<dbReference type="GO" id="GO:0046872">
    <property type="term" value="F:metal ion binding"/>
    <property type="evidence" value="ECO:0007669"/>
    <property type="project" value="UniProtKB-KW"/>
</dbReference>
<evidence type="ECO:0000256" key="2">
    <source>
        <dbReference type="ARBA" id="ARBA00022714"/>
    </source>
</evidence>
<feature type="binding site" evidence="8">
    <location>
        <position position="30"/>
    </location>
    <ligand>
        <name>[2Fe-2S] cluster</name>
        <dbReference type="ChEBI" id="CHEBI:190135"/>
        <note>ligand shared between dimeric partners</note>
    </ligand>
</feature>
<dbReference type="InterPro" id="IPR033658">
    <property type="entry name" value="GRX_PICOT-like"/>
</dbReference>
<evidence type="ECO:0000256" key="4">
    <source>
        <dbReference type="ARBA" id="ARBA00023004"/>
    </source>
</evidence>
<evidence type="ECO:0000256" key="3">
    <source>
        <dbReference type="ARBA" id="ARBA00022723"/>
    </source>
</evidence>
<dbReference type="AlphaFoldDB" id="A0A2U8BRD7"/>
<dbReference type="PROSITE" id="PS51354">
    <property type="entry name" value="GLUTAREDOXIN_2"/>
    <property type="match status" value="1"/>
</dbReference>